<evidence type="ECO:0008006" key="3">
    <source>
        <dbReference type="Google" id="ProtNLM"/>
    </source>
</evidence>
<organism evidence="1 2">
    <name type="scientific">Diabrotica balteata</name>
    <name type="common">Banded cucumber beetle</name>
    <dbReference type="NCBI Taxonomy" id="107213"/>
    <lineage>
        <taxon>Eukaryota</taxon>
        <taxon>Metazoa</taxon>
        <taxon>Ecdysozoa</taxon>
        <taxon>Arthropoda</taxon>
        <taxon>Hexapoda</taxon>
        <taxon>Insecta</taxon>
        <taxon>Pterygota</taxon>
        <taxon>Neoptera</taxon>
        <taxon>Endopterygota</taxon>
        <taxon>Coleoptera</taxon>
        <taxon>Polyphaga</taxon>
        <taxon>Cucujiformia</taxon>
        <taxon>Chrysomeloidea</taxon>
        <taxon>Chrysomelidae</taxon>
        <taxon>Galerucinae</taxon>
        <taxon>Diabroticina</taxon>
        <taxon>Diabroticites</taxon>
        <taxon>Diabrotica</taxon>
    </lineage>
</organism>
<gene>
    <name evidence="1" type="ORF">DIABBA_LOCUS13333</name>
</gene>
<dbReference type="PANTHER" id="PTHR31511:SF12">
    <property type="entry name" value="RHO TERMINATION FACTOR N-TERMINAL DOMAIN-CONTAINING PROTEIN"/>
    <property type="match status" value="1"/>
</dbReference>
<dbReference type="GO" id="GO:0071897">
    <property type="term" value="P:DNA biosynthetic process"/>
    <property type="evidence" value="ECO:0007669"/>
    <property type="project" value="UniProtKB-ARBA"/>
</dbReference>
<dbReference type="SUPFAM" id="SSF56672">
    <property type="entry name" value="DNA/RNA polymerases"/>
    <property type="match status" value="1"/>
</dbReference>
<keyword evidence="2" id="KW-1185">Reference proteome</keyword>
<dbReference type="OrthoDB" id="2419425at2759"/>
<dbReference type="Proteomes" id="UP001153709">
    <property type="component" value="Chromosome 9"/>
</dbReference>
<dbReference type="PANTHER" id="PTHR31511">
    <property type="entry name" value="PROTEIN CBG23764"/>
    <property type="match status" value="1"/>
</dbReference>
<reference evidence="1" key="1">
    <citation type="submission" date="2022-01" db="EMBL/GenBank/DDBJ databases">
        <authorList>
            <person name="King R."/>
        </authorList>
    </citation>
    <scope>NUCLEOTIDE SEQUENCE</scope>
</reference>
<dbReference type="InterPro" id="IPR043502">
    <property type="entry name" value="DNA/RNA_pol_sf"/>
</dbReference>
<name>A0A9N9XI06_DIABA</name>
<dbReference type="AlphaFoldDB" id="A0A9N9XI06"/>
<sequence>MSSSSSLDQFVLDMVKKVEKVVMLLRTIEEFNKWIRFIKISINLVKKAIKNKSHHIKHRNRIETGLGLLNYHKQNLKYQKLLKQREHSNKHSKNNTNNNLIWRDLESSFNNRIKTGVIINLNFKDPKIFLKKPFRSFSLKIKEALKQSLLKDNTIFLANFIKPHNLETDIKHFATKNEIIDHTTNLKEWYEEHVINKILSKIEDFQERDSGFALYKILNLKVNINQYIPIAVGCSSYIELPEFIKNKKCCINIQSNDNYCFLWCVVAYLFPVQSNTNSSRISSYPHFTNVLKYDNINFPMRLKDITKFEKLNEISINVFGIFEHNSIAPVCLTPGLSLDACLKITEIEIELLDDVDKVMFIERGLRGGISQVSNRYGKANNKYMGKDYNEQDRDSYLIYWDFVNLYGTIMCFSLPYGGFEWIDPNEMPDITTVDKNSDIGYILEFDIIYPKEIFNRHKDLPLCPEHLVPPKSTSKLTKLLTTLFDKKNYIIHYRALRQAITLGLKEDKIHRVLKFNQAPWVKKYVDLNTELRKQSKNEFESNNYKLMTNSFFGKTCENVHLSKVWLYDFHYNYTKTKFGEKAKLLYCDTDSLIYHIFEENIYEHMRADINKFDTSNFSVNNVYNIPLYCLFHHTVTNATQNLIISKKHEVYTIQQHKVALKPTDDKRIVNYFETDTLPWGWEE</sequence>
<accession>A0A9N9XI06</accession>
<dbReference type="EMBL" id="OU898284">
    <property type="protein sequence ID" value="CAG9840709.1"/>
    <property type="molecule type" value="Genomic_DNA"/>
</dbReference>
<evidence type="ECO:0000313" key="1">
    <source>
        <dbReference type="EMBL" id="CAG9840709.1"/>
    </source>
</evidence>
<proteinExistence type="predicted"/>
<protein>
    <recommendedName>
        <fullName evidence="3">DNA-directed DNA polymerase</fullName>
    </recommendedName>
</protein>
<evidence type="ECO:0000313" key="2">
    <source>
        <dbReference type="Proteomes" id="UP001153709"/>
    </source>
</evidence>